<sequence length="169" mass="18932">MIGNVGAKGALLTAETARSLPLFRHGIARNFHAKVKADATGTCVNFFANLARLRFIVDHDFLMAIGPQLDDRGVYCDTTIETKAESPLANKTNWRIVTTDIQEFVDKLVSSRAEGEVASLITTSPRVSDISVCYYMYRANRLSSIYKVLLEIFWKHQTPNSSHCWTDES</sequence>
<accession>A0A8H4RVV8</accession>
<comment type="caution">
    <text evidence="1">The sequence shown here is derived from an EMBL/GenBank/DDBJ whole genome shotgun (WGS) entry which is preliminary data.</text>
</comment>
<evidence type="ECO:0000313" key="1">
    <source>
        <dbReference type="EMBL" id="KAF4636947.1"/>
    </source>
</evidence>
<name>A0A8H4RVV8_9HELO</name>
<dbReference type="Proteomes" id="UP000566819">
    <property type="component" value="Unassembled WGS sequence"/>
</dbReference>
<protein>
    <submittedName>
        <fullName evidence="1">Uncharacterized protein</fullName>
    </submittedName>
</protein>
<reference evidence="1 2" key="1">
    <citation type="submission" date="2020-03" db="EMBL/GenBank/DDBJ databases">
        <title>Draft Genome Sequence of Cudoniella acicularis.</title>
        <authorList>
            <person name="Buettner E."/>
            <person name="Kellner H."/>
        </authorList>
    </citation>
    <scope>NUCLEOTIDE SEQUENCE [LARGE SCALE GENOMIC DNA]</scope>
    <source>
        <strain evidence="1 2">DSM 108380</strain>
    </source>
</reference>
<keyword evidence="2" id="KW-1185">Reference proteome</keyword>
<proteinExistence type="predicted"/>
<dbReference type="AlphaFoldDB" id="A0A8H4RVV8"/>
<organism evidence="1 2">
    <name type="scientific">Cudoniella acicularis</name>
    <dbReference type="NCBI Taxonomy" id="354080"/>
    <lineage>
        <taxon>Eukaryota</taxon>
        <taxon>Fungi</taxon>
        <taxon>Dikarya</taxon>
        <taxon>Ascomycota</taxon>
        <taxon>Pezizomycotina</taxon>
        <taxon>Leotiomycetes</taxon>
        <taxon>Helotiales</taxon>
        <taxon>Tricladiaceae</taxon>
        <taxon>Cudoniella</taxon>
    </lineage>
</organism>
<gene>
    <name evidence="1" type="ORF">G7Y89_g1127</name>
</gene>
<dbReference type="EMBL" id="JAAMPI010000042">
    <property type="protein sequence ID" value="KAF4636947.1"/>
    <property type="molecule type" value="Genomic_DNA"/>
</dbReference>
<evidence type="ECO:0000313" key="2">
    <source>
        <dbReference type="Proteomes" id="UP000566819"/>
    </source>
</evidence>